<proteinExistence type="predicted"/>
<accession>A0ABQ1NYD9</accession>
<organism evidence="4 5">
    <name type="scientific">Tersicoccus solisilvae</name>
    <dbReference type="NCBI Taxonomy" id="1882339"/>
    <lineage>
        <taxon>Bacteria</taxon>
        <taxon>Bacillati</taxon>
        <taxon>Actinomycetota</taxon>
        <taxon>Actinomycetes</taxon>
        <taxon>Micrococcales</taxon>
        <taxon>Micrococcaceae</taxon>
        <taxon>Tersicoccus</taxon>
    </lineage>
</organism>
<feature type="region of interest" description="Disordered" evidence="2">
    <location>
        <begin position="64"/>
        <end position="83"/>
    </location>
</feature>
<dbReference type="SUPFAM" id="SSF53448">
    <property type="entry name" value="Nucleotide-diphospho-sugar transferases"/>
    <property type="match status" value="1"/>
</dbReference>
<dbReference type="Proteomes" id="UP000597761">
    <property type="component" value="Unassembled WGS sequence"/>
</dbReference>
<dbReference type="PANTHER" id="PTHR22572">
    <property type="entry name" value="SUGAR-1-PHOSPHATE GUANYL TRANSFERASE"/>
    <property type="match status" value="1"/>
</dbReference>
<dbReference type="Pfam" id="PF00571">
    <property type="entry name" value="CBS"/>
    <property type="match status" value="2"/>
</dbReference>
<protein>
    <submittedName>
        <fullName evidence="4">Alcohol dehydrogenase</fullName>
    </submittedName>
</protein>
<gene>
    <name evidence="4" type="ORF">GCM10011512_12760</name>
</gene>
<comment type="caution">
    <text evidence="4">The sequence shown here is derived from an EMBL/GenBank/DDBJ whole genome shotgun (WGS) entry which is preliminary data.</text>
</comment>
<dbReference type="Pfam" id="PF00483">
    <property type="entry name" value="NTP_transferase"/>
    <property type="match status" value="1"/>
</dbReference>
<dbReference type="InterPro" id="IPR046342">
    <property type="entry name" value="CBS_dom_sf"/>
</dbReference>
<sequence length="355" mass="37871">MTFDDHLGACCIGTGATLREALQTIDQGGSSIALVIDDQSRLVGVLTDGDVRRALLAGADLGDPARDVANTTPRTVSPDEGRSRALDLMRSQRITEVPVVDAEGRLQGLHTLTDIVGRKALPNVALIMAGGRGTRLGNLTKDTPKPLMTVADRTIIEWIILGLVDSGITSIYVSVAYLAEKIEAHLGDGSQLGCTITYLHEDPETPLNTAGALGVLHHERPDLAEPIIVTNADLMVRYSAADLLAFHAERGATVTVAARPYTHQIPFGVLELEPGRRVREVVEKPTIECEISSGIYAVSPEALAMVPYLTPYSMPDLIQACIASSRTVSAWPIESDWIDVGTPTDLAKAKGQSPA</sequence>
<dbReference type="Gene3D" id="3.90.550.10">
    <property type="entry name" value="Spore Coat Polysaccharide Biosynthesis Protein SpsA, Chain A"/>
    <property type="match status" value="1"/>
</dbReference>
<evidence type="ECO:0000256" key="2">
    <source>
        <dbReference type="SAM" id="MobiDB-lite"/>
    </source>
</evidence>
<dbReference type="CDD" id="cd04607">
    <property type="entry name" value="CBS_pair_NTP_transferase_assoc"/>
    <property type="match status" value="1"/>
</dbReference>
<keyword evidence="1" id="KW-0129">CBS domain</keyword>
<dbReference type="InterPro" id="IPR029044">
    <property type="entry name" value="Nucleotide-diphossugar_trans"/>
</dbReference>
<evidence type="ECO:0000313" key="5">
    <source>
        <dbReference type="Proteomes" id="UP000597761"/>
    </source>
</evidence>
<dbReference type="InterPro" id="IPR000644">
    <property type="entry name" value="CBS_dom"/>
</dbReference>
<feature type="domain" description="CBS" evidence="3">
    <location>
        <begin position="69"/>
        <end position="126"/>
    </location>
</feature>
<dbReference type="PROSITE" id="PS51371">
    <property type="entry name" value="CBS"/>
    <property type="match status" value="2"/>
</dbReference>
<dbReference type="InterPro" id="IPR050486">
    <property type="entry name" value="Mannose-1P_guanyltransferase"/>
</dbReference>
<evidence type="ECO:0000256" key="1">
    <source>
        <dbReference type="PROSITE-ProRule" id="PRU00703"/>
    </source>
</evidence>
<dbReference type="SUPFAM" id="SSF54631">
    <property type="entry name" value="CBS-domain pair"/>
    <property type="match status" value="1"/>
</dbReference>
<evidence type="ECO:0000313" key="4">
    <source>
        <dbReference type="EMBL" id="GGC87277.1"/>
    </source>
</evidence>
<name>A0ABQ1NYD9_9MICC</name>
<feature type="domain" description="CBS" evidence="3">
    <location>
        <begin position="1"/>
        <end position="61"/>
    </location>
</feature>
<evidence type="ECO:0000259" key="3">
    <source>
        <dbReference type="PROSITE" id="PS51371"/>
    </source>
</evidence>
<dbReference type="Gene3D" id="3.10.580.10">
    <property type="entry name" value="CBS-domain"/>
    <property type="match status" value="1"/>
</dbReference>
<dbReference type="SMART" id="SM00116">
    <property type="entry name" value="CBS"/>
    <property type="match status" value="2"/>
</dbReference>
<reference evidence="5" key="1">
    <citation type="journal article" date="2019" name="Int. J. Syst. Evol. Microbiol.">
        <title>The Global Catalogue of Microorganisms (GCM) 10K type strain sequencing project: providing services to taxonomists for standard genome sequencing and annotation.</title>
        <authorList>
            <consortium name="The Broad Institute Genomics Platform"/>
            <consortium name="The Broad Institute Genome Sequencing Center for Infectious Disease"/>
            <person name="Wu L."/>
            <person name="Ma J."/>
        </authorList>
    </citation>
    <scope>NUCLEOTIDE SEQUENCE [LARGE SCALE GENOMIC DNA]</scope>
    <source>
        <strain evidence="5">CGMCC 1.15480</strain>
    </source>
</reference>
<dbReference type="EMBL" id="BMJI01000005">
    <property type="protein sequence ID" value="GGC87277.1"/>
    <property type="molecule type" value="Genomic_DNA"/>
</dbReference>
<dbReference type="InterPro" id="IPR005835">
    <property type="entry name" value="NTP_transferase_dom"/>
</dbReference>
<keyword evidence="5" id="KW-1185">Reference proteome</keyword>